<evidence type="ECO:0000256" key="6">
    <source>
        <dbReference type="SAM" id="MobiDB-lite"/>
    </source>
</evidence>
<keyword evidence="3" id="KW-0687">Ribonucleoprotein</keyword>
<dbReference type="InterPro" id="IPR036322">
    <property type="entry name" value="WD40_repeat_dom_sf"/>
</dbReference>
<dbReference type="GO" id="GO:0005840">
    <property type="term" value="C:ribosome"/>
    <property type="evidence" value="ECO:0007669"/>
    <property type="project" value="UniProtKB-KW"/>
</dbReference>
<dbReference type="InterPro" id="IPR044715">
    <property type="entry name" value="WDR86-like"/>
</dbReference>
<keyword evidence="2" id="KW-0677">Repeat</keyword>
<accession>A0A6J8FP26</accession>
<evidence type="ECO:0000256" key="1">
    <source>
        <dbReference type="ARBA" id="ARBA00022574"/>
    </source>
</evidence>
<feature type="compositionally biased region" description="Basic residues" evidence="6">
    <location>
        <begin position="828"/>
        <end position="837"/>
    </location>
</feature>
<dbReference type="EMBL" id="LR812653">
    <property type="protein sequence ID" value="CAC5433330.1"/>
    <property type="molecule type" value="Genomic_DNA"/>
</dbReference>
<organism evidence="7 8">
    <name type="scientific">Leishmania donovani</name>
    <dbReference type="NCBI Taxonomy" id="5661"/>
    <lineage>
        <taxon>Eukaryota</taxon>
        <taxon>Discoba</taxon>
        <taxon>Euglenozoa</taxon>
        <taxon>Kinetoplastea</taxon>
        <taxon>Metakinetoplastina</taxon>
        <taxon>Trypanosomatida</taxon>
        <taxon>Trypanosomatidae</taxon>
        <taxon>Leishmaniinae</taxon>
        <taxon>Leishmania</taxon>
    </lineage>
</organism>
<evidence type="ECO:0000256" key="2">
    <source>
        <dbReference type="ARBA" id="ARBA00022737"/>
    </source>
</evidence>
<feature type="compositionally biased region" description="Basic and acidic residues" evidence="6">
    <location>
        <begin position="838"/>
        <end position="849"/>
    </location>
</feature>
<dbReference type="VEuPathDB" id="TriTrypDB:LdCL_330019200"/>
<keyword evidence="3" id="KW-0689">Ribosomal protein</keyword>
<feature type="compositionally biased region" description="Low complexity" evidence="6">
    <location>
        <begin position="872"/>
        <end position="891"/>
    </location>
</feature>
<dbReference type="InterPro" id="IPR015943">
    <property type="entry name" value="WD40/YVTN_repeat-like_dom_sf"/>
</dbReference>
<dbReference type="FunFam" id="2.130.10.10:FF:002804">
    <property type="entry name" value="Uncharacterized protein"/>
    <property type="match status" value="1"/>
</dbReference>
<evidence type="ECO:0000256" key="5">
    <source>
        <dbReference type="SAM" id="Coils"/>
    </source>
</evidence>
<keyword evidence="1 4" id="KW-0853">WD repeat</keyword>
<evidence type="ECO:0000256" key="3">
    <source>
        <dbReference type="ARBA" id="ARBA00022980"/>
    </source>
</evidence>
<dbReference type="PROSITE" id="PS50082">
    <property type="entry name" value="WD_REPEATS_2"/>
    <property type="match status" value="1"/>
</dbReference>
<evidence type="ECO:0000313" key="7">
    <source>
        <dbReference type="EMBL" id="CAC5433330.1"/>
    </source>
</evidence>
<sequence length="891" mass="90654">MPSQQQHSVASELLVNDRILVVPAPPLSIATVGDVVWITFSDGEVEVRNTRTGEVVRRFEPAVSAVPASGPSDSAAVGFLSSVTNRMSAVGVGGATGTSAPLKRHSYKDTATALTVHSAAVVRALLAVPTADGEMHVWMGLSNGCIEVHDGDTFPSRSGETAVGASNRPSTGSLIALLRKHTAAVTSLAEFGGYVYSGSEDHQILQWRACQYMYARFFSSHCPHDGPVRCLYAEGNALVSGSDDCTVKVWDIGEGSMRLTGYFHSQSGGVLALCRVGELMWSGDASGQVVQWHLRTCEAVGIHAPHSGRVLSLCRVGHRVYSGSSDGTMGIFDAASGQLLQRITDQALGWVSAVECPAKLSRFVVWSCSADGAVRCWYQDEYASMSADEARFDDGSWYDSGSTPYREFRASVGQRTQRLKQQLEAIEHRDNQAMALLRHCSTVFGGSVLEREMQQRRLQDQLAQLGERCRVAEERLATKRSNIAQMDRDIAAALALLQNTRCELNLLIPGEAERVLSSLPAVTTEDLVAYTPTLASAMLGTSATAPSITTTTTDGCAAVAPLPLSSLSRPLPPPTVTVPGSAVAASALPLPLAATTSTLGVGGPLSGVPLPLPPPVAVVPRLGSDGIAVPAPGSAISLQQQPSVPTAGAPVPALTAGIVPAVGTAATVAGVGTGMGAAGAGVGAGVGAAGAGVGTGMGAAGAGVGTGMGAAGAGVGTGMGAAGAGVGTGMGAAGAGVGAGVGAAGAGVGAAGVGVGVGAGAGVGAGSTGACSAPAGVGADAAAAEKSAGASPYPDDGFRWTNPHVGNYIQRRYYGASPSLRTTDLMKRERRRGRLPRVKVEALQRDRSRSRSPPTALEAKSRSASAKEKRATITTKTATTAVKTSSTKAAT</sequence>
<evidence type="ECO:0000313" key="8">
    <source>
        <dbReference type="Proteomes" id="UP000601710"/>
    </source>
</evidence>
<dbReference type="PANTHER" id="PTHR44489:SF11">
    <property type="entry name" value="WD REPEAT DOMAIN 86"/>
    <property type="match status" value="1"/>
</dbReference>
<dbReference type="Pfam" id="PF00400">
    <property type="entry name" value="WD40"/>
    <property type="match status" value="2"/>
</dbReference>
<dbReference type="PANTHER" id="PTHR44489">
    <property type="match status" value="1"/>
</dbReference>
<dbReference type="SMART" id="SM00320">
    <property type="entry name" value="WD40"/>
    <property type="match status" value="5"/>
</dbReference>
<protein>
    <submittedName>
        <fullName evidence="7">WD_domain_G-beta_repeat_putative/Pfam:PF00400</fullName>
    </submittedName>
</protein>
<dbReference type="Proteomes" id="UP000601710">
    <property type="component" value="Chromosome 33"/>
</dbReference>
<name>A0A6J8FP26_LEIDO</name>
<dbReference type="VEuPathDB" id="TriTrypDB:LDHU3_33.1950"/>
<feature type="region of interest" description="Disordered" evidence="6">
    <location>
        <begin position="820"/>
        <end position="891"/>
    </location>
</feature>
<dbReference type="VEuPathDB" id="TriTrypDB:LdBPK_331300.1"/>
<feature type="coiled-coil region" evidence="5">
    <location>
        <begin position="455"/>
        <end position="482"/>
    </location>
</feature>
<evidence type="ECO:0000256" key="4">
    <source>
        <dbReference type="PROSITE-ProRule" id="PRU00221"/>
    </source>
</evidence>
<reference evidence="7" key="1">
    <citation type="submission" date="2020-06" db="EMBL/GenBank/DDBJ databases">
        <authorList>
            <person name="Camacho E."/>
            <person name="Gonzalez-de la Fuente S."/>
            <person name="Rastrojo A."/>
            <person name="Peiro-Pastor R."/>
            <person name="Solana JC."/>
            <person name="Tabera L."/>
            <person name="Gamarro F."/>
            <person name="Carrasco-Ramiro F."/>
            <person name="Requena JM."/>
            <person name="Aguado B."/>
        </authorList>
    </citation>
    <scope>NUCLEOTIDE SEQUENCE</scope>
</reference>
<keyword evidence="5" id="KW-0175">Coiled coil</keyword>
<dbReference type="InterPro" id="IPR001680">
    <property type="entry name" value="WD40_rpt"/>
</dbReference>
<dbReference type="InterPro" id="IPR019775">
    <property type="entry name" value="WD40_repeat_CS"/>
</dbReference>
<feature type="compositionally biased region" description="Basic and acidic residues" evidence="6">
    <location>
        <begin position="859"/>
        <end position="871"/>
    </location>
</feature>
<proteinExistence type="predicted"/>
<dbReference type="PROSITE" id="PS00678">
    <property type="entry name" value="WD_REPEATS_1"/>
    <property type="match status" value="1"/>
</dbReference>
<dbReference type="Gene3D" id="2.130.10.10">
    <property type="entry name" value="YVTN repeat-like/Quinoprotein amine dehydrogenase"/>
    <property type="match status" value="1"/>
</dbReference>
<gene>
    <name evidence="7" type="ORF">LDHU3_33.1950</name>
</gene>
<dbReference type="AlphaFoldDB" id="A0A6J8FP26"/>
<dbReference type="SUPFAM" id="SSF50978">
    <property type="entry name" value="WD40 repeat-like"/>
    <property type="match status" value="1"/>
</dbReference>
<feature type="repeat" description="WD" evidence="4">
    <location>
        <begin position="234"/>
        <end position="260"/>
    </location>
</feature>